<reference evidence="9 10" key="1">
    <citation type="submission" date="2016-02" db="EMBL/GenBank/DDBJ databases">
        <authorList>
            <person name="Wen L."/>
            <person name="He K."/>
            <person name="Yang H."/>
        </authorList>
    </citation>
    <scope>NUCLEOTIDE SEQUENCE [LARGE SCALE GENOMIC DNA]</scope>
    <source>
        <strain evidence="9">Trichococcus palustris</strain>
    </source>
</reference>
<evidence type="ECO:0000256" key="6">
    <source>
        <dbReference type="ARBA" id="ARBA00023136"/>
    </source>
</evidence>
<comment type="similarity">
    <text evidence="7">Belongs to the binding-protein-dependent transport system permease family.</text>
</comment>
<keyword evidence="6 7" id="KW-0472">Membrane</keyword>
<evidence type="ECO:0000256" key="1">
    <source>
        <dbReference type="ARBA" id="ARBA00004651"/>
    </source>
</evidence>
<accession>A0A143Y692</accession>
<name>A0A143Y692_9LACT</name>
<evidence type="ECO:0000256" key="7">
    <source>
        <dbReference type="RuleBase" id="RU363032"/>
    </source>
</evidence>
<dbReference type="NCBIfam" id="NF045472">
    <property type="entry name" value="Opp4B"/>
    <property type="match status" value="1"/>
</dbReference>
<dbReference type="InterPro" id="IPR035906">
    <property type="entry name" value="MetI-like_sf"/>
</dbReference>
<feature type="transmembrane region" description="Helical" evidence="7">
    <location>
        <begin position="132"/>
        <end position="155"/>
    </location>
</feature>
<sequence length="320" mass="35537">MWKTIAKRVILMIPQIFIFSILVFLFAKLMPGDPFTGLITPNMDAQTMETIRQQASLNDPWYIQYTNWIGNALQGDFGQSYTYSVPVSTLIGQRIGNTIWLSVVSVLITYLLAIPLGMYAGRHNDSLGDKVISFYHYAGFAVPTFIFALLLIWLFGYTLHIFPTRGVVTTGIASGNLAYIWDRFYHLLLPALAYALLATTSIVQYLRAGIIDAKQEDYVRTARSKGIPENKVYSKHIFRNSILPIASFSGYDITGLIGGSIFIESIFSFPGMGQLFISSVGARDYSVVTALILLFGVAALLGALVSDIIMSIVDPRIRIE</sequence>
<dbReference type="OrthoDB" id="9773683at2"/>
<dbReference type="InterPro" id="IPR000515">
    <property type="entry name" value="MetI-like"/>
</dbReference>
<dbReference type="SUPFAM" id="SSF161098">
    <property type="entry name" value="MetI-like"/>
    <property type="match status" value="1"/>
</dbReference>
<evidence type="ECO:0000259" key="8">
    <source>
        <dbReference type="PROSITE" id="PS50928"/>
    </source>
</evidence>
<dbReference type="Gene3D" id="1.10.3720.10">
    <property type="entry name" value="MetI-like"/>
    <property type="match status" value="1"/>
</dbReference>
<keyword evidence="2 7" id="KW-0813">Transport</keyword>
<dbReference type="CDD" id="cd06261">
    <property type="entry name" value="TM_PBP2"/>
    <property type="match status" value="1"/>
</dbReference>
<dbReference type="InterPro" id="IPR045621">
    <property type="entry name" value="BPD_transp_1_N"/>
</dbReference>
<keyword evidence="5 7" id="KW-1133">Transmembrane helix</keyword>
<feature type="transmembrane region" description="Helical" evidence="7">
    <location>
        <begin position="99"/>
        <end position="120"/>
    </location>
</feature>
<dbReference type="AlphaFoldDB" id="A0A143Y692"/>
<dbReference type="STRING" id="140314.SAMN04488076_10370"/>
<feature type="domain" description="ABC transmembrane type-1" evidence="8">
    <location>
        <begin position="95"/>
        <end position="306"/>
    </location>
</feature>
<dbReference type="PANTHER" id="PTHR43163">
    <property type="entry name" value="DIPEPTIDE TRANSPORT SYSTEM PERMEASE PROTEIN DPPB-RELATED"/>
    <property type="match status" value="1"/>
</dbReference>
<dbReference type="EMBL" id="FJNE01000001">
    <property type="protein sequence ID" value="CZQ82818.1"/>
    <property type="molecule type" value="Genomic_DNA"/>
</dbReference>
<evidence type="ECO:0000256" key="5">
    <source>
        <dbReference type="ARBA" id="ARBA00022989"/>
    </source>
</evidence>
<keyword evidence="3" id="KW-1003">Cell membrane</keyword>
<dbReference type="PANTHER" id="PTHR43163:SF6">
    <property type="entry name" value="DIPEPTIDE TRANSPORT SYSTEM PERMEASE PROTEIN DPPB-RELATED"/>
    <property type="match status" value="1"/>
</dbReference>
<evidence type="ECO:0000313" key="10">
    <source>
        <dbReference type="Proteomes" id="UP000242754"/>
    </source>
</evidence>
<gene>
    <name evidence="9" type="ORF">Tpal_362</name>
</gene>
<dbReference type="GO" id="GO:0055085">
    <property type="term" value="P:transmembrane transport"/>
    <property type="evidence" value="ECO:0007669"/>
    <property type="project" value="InterPro"/>
</dbReference>
<organism evidence="9 10">
    <name type="scientific">Trichococcus palustris</name>
    <dbReference type="NCBI Taxonomy" id="140314"/>
    <lineage>
        <taxon>Bacteria</taxon>
        <taxon>Bacillati</taxon>
        <taxon>Bacillota</taxon>
        <taxon>Bacilli</taxon>
        <taxon>Lactobacillales</taxon>
        <taxon>Carnobacteriaceae</taxon>
        <taxon>Trichococcus</taxon>
    </lineage>
</organism>
<comment type="subcellular location">
    <subcellularLocation>
        <location evidence="1 7">Cell membrane</location>
        <topology evidence="1 7">Multi-pass membrane protein</topology>
    </subcellularLocation>
</comment>
<evidence type="ECO:0000256" key="3">
    <source>
        <dbReference type="ARBA" id="ARBA00022475"/>
    </source>
</evidence>
<evidence type="ECO:0000256" key="4">
    <source>
        <dbReference type="ARBA" id="ARBA00022692"/>
    </source>
</evidence>
<feature type="transmembrane region" description="Helical" evidence="7">
    <location>
        <begin position="287"/>
        <end position="313"/>
    </location>
</feature>
<dbReference type="RefSeq" id="WP_087030520.1">
    <property type="nucleotide sequence ID" value="NZ_FJNE01000001.1"/>
</dbReference>
<evidence type="ECO:0000256" key="2">
    <source>
        <dbReference type="ARBA" id="ARBA00022448"/>
    </source>
</evidence>
<dbReference type="Proteomes" id="UP000242754">
    <property type="component" value="Unassembled WGS sequence"/>
</dbReference>
<feature type="transmembrane region" description="Helical" evidence="7">
    <location>
        <begin position="9"/>
        <end position="27"/>
    </location>
</feature>
<dbReference type="Pfam" id="PF00528">
    <property type="entry name" value="BPD_transp_1"/>
    <property type="match status" value="1"/>
</dbReference>
<dbReference type="PROSITE" id="PS50928">
    <property type="entry name" value="ABC_TM1"/>
    <property type="match status" value="1"/>
</dbReference>
<feature type="transmembrane region" description="Helical" evidence="7">
    <location>
        <begin position="242"/>
        <end position="267"/>
    </location>
</feature>
<keyword evidence="10" id="KW-1185">Reference proteome</keyword>
<protein>
    <recommendedName>
        <fullName evidence="8">ABC transmembrane type-1 domain-containing protein</fullName>
    </recommendedName>
</protein>
<dbReference type="GO" id="GO:0005886">
    <property type="term" value="C:plasma membrane"/>
    <property type="evidence" value="ECO:0007669"/>
    <property type="project" value="UniProtKB-SubCell"/>
</dbReference>
<feature type="transmembrane region" description="Helical" evidence="7">
    <location>
        <begin position="184"/>
        <end position="206"/>
    </location>
</feature>
<keyword evidence="4 7" id="KW-0812">Transmembrane</keyword>
<dbReference type="Pfam" id="PF19300">
    <property type="entry name" value="BPD_transp_1_N"/>
    <property type="match status" value="1"/>
</dbReference>
<proteinExistence type="inferred from homology"/>
<evidence type="ECO:0000313" key="9">
    <source>
        <dbReference type="EMBL" id="CZQ82818.1"/>
    </source>
</evidence>